<accession>A0ABW0ID20</accession>
<sequence>MSLLPVSSSPPVSAVMITFNSARILPAVLKALSWCDEIVVVDSGSTDQTLTIAQQAGCRILHRDFDGFGLQKGFAVTQARNPWVLVVDADEIVTDELRLEIQTRLAEVETGKRKVRGFEVPVSLVFLGRLMRYGGEYKMPHLRLFDKRFGNYNTARVHEDVVLEGSVGRLAHHMLHDSYGSLHEYFEKFNRYTTAGARDLLGQGKRGSVAQIVFRLPITFLKEYLIKQNFLNGYPGFIWSLFSAMYPVVKYAKLRELGGKGSEEPR</sequence>
<comment type="similarity">
    <text evidence="1">Belongs to the glycosyltransferase 2 family. WaaE/KdtX subfamily.</text>
</comment>
<dbReference type="EC" id="2.4.-.-" evidence="3"/>
<dbReference type="CDD" id="cd02511">
    <property type="entry name" value="Beta4Glucosyltransferase"/>
    <property type="match status" value="1"/>
</dbReference>
<evidence type="ECO:0000256" key="1">
    <source>
        <dbReference type="ARBA" id="ARBA00038494"/>
    </source>
</evidence>
<evidence type="ECO:0000313" key="4">
    <source>
        <dbReference type="Proteomes" id="UP001596106"/>
    </source>
</evidence>
<evidence type="ECO:0000313" key="3">
    <source>
        <dbReference type="EMBL" id="MFC5410037.1"/>
    </source>
</evidence>
<organism evidence="3 4">
    <name type="scientific">Larkinella bovis</name>
    <dbReference type="NCBI Taxonomy" id="683041"/>
    <lineage>
        <taxon>Bacteria</taxon>
        <taxon>Pseudomonadati</taxon>
        <taxon>Bacteroidota</taxon>
        <taxon>Cytophagia</taxon>
        <taxon>Cytophagales</taxon>
        <taxon>Spirosomataceae</taxon>
        <taxon>Larkinella</taxon>
    </lineage>
</organism>
<dbReference type="Pfam" id="PF00535">
    <property type="entry name" value="Glycos_transf_2"/>
    <property type="match status" value="1"/>
</dbReference>
<feature type="domain" description="Glycosyltransferase 2-like" evidence="2">
    <location>
        <begin position="13"/>
        <end position="106"/>
    </location>
</feature>
<dbReference type="Proteomes" id="UP001596106">
    <property type="component" value="Unassembled WGS sequence"/>
</dbReference>
<dbReference type="RefSeq" id="WP_379844947.1">
    <property type="nucleotide sequence ID" value="NZ_JBHSMA010000003.1"/>
</dbReference>
<keyword evidence="3" id="KW-0328">Glycosyltransferase</keyword>
<name>A0ABW0ID20_9BACT</name>
<dbReference type="EMBL" id="JBHSMA010000003">
    <property type="protein sequence ID" value="MFC5410037.1"/>
    <property type="molecule type" value="Genomic_DNA"/>
</dbReference>
<gene>
    <name evidence="3" type="ORF">ACFPMF_12005</name>
</gene>
<proteinExistence type="inferred from homology"/>
<dbReference type="InterPro" id="IPR029044">
    <property type="entry name" value="Nucleotide-diphossugar_trans"/>
</dbReference>
<dbReference type="PANTHER" id="PTHR43630:SF2">
    <property type="entry name" value="GLYCOSYLTRANSFERASE"/>
    <property type="match status" value="1"/>
</dbReference>
<protein>
    <submittedName>
        <fullName evidence="3">Glycosyltransferase family 2 protein</fullName>
        <ecNumber evidence="3">2.4.-.-</ecNumber>
    </submittedName>
</protein>
<dbReference type="SUPFAM" id="SSF53448">
    <property type="entry name" value="Nucleotide-diphospho-sugar transferases"/>
    <property type="match status" value="1"/>
</dbReference>
<keyword evidence="4" id="KW-1185">Reference proteome</keyword>
<dbReference type="GO" id="GO:0016757">
    <property type="term" value="F:glycosyltransferase activity"/>
    <property type="evidence" value="ECO:0007669"/>
    <property type="project" value="UniProtKB-KW"/>
</dbReference>
<dbReference type="PANTHER" id="PTHR43630">
    <property type="entry name" value="POLY-BETA-1,6-N-ACETYL-D-GLUCOSAMINE SYNTHASE"/>
    <property type="match status" value="1"/>
</dbReference>
<evidence type="ECO:0000259" key="2">
    <source>
        <dbReference type="Pfam" id="PF00535"/>
    </source>
</evidence>
<dbReference type="Gene3D" id="3.90.550.10">
    <property type="entry name" value="Spore Coat Polysaccharide Biosynthesis Protein SpsA, Chain A"/>
    <property type="match status" value="1"/>
</dbReference>
<keyword evidence="3" id="KW-0808">Transferase</keyword>
<comment type="caution">
    <text evidence="3">The sequence shown here is derived from an EMBL/GenBank/DDBJ whole genome shotgun (WGS) entry which is preliminary data.</text>
</comment>
<reference evidence="4" key="1">
    <citation type="journal article" date="2019" name="Int. J. Syst. Evol. Microbiol.">
        <title>The Global Catalogue of Microorganisms (GCM) 10K type strain sequencing project: providing services to taxonomists for standard genome sequencing and annotation.</title>
        <authorList>
            <consortium name="The Broad Institute Genomics Platform"/>
            <consortium name="The Broad Institute Genome Sequencing Center for Infectious Disease"/>
            <person name="Wu L."/>
            <person name="Ma J."/>
        </authorList>
    </citation>
    <scope>NUCLEOTIDE SEQUENCE [LARGE SCALE GENOMIC DNA]</scope>
    <source>
        <strain evidence="4">CCUG 55250</strain>
    </source>
</reference>
<dbReference type="InterPro" id="IPR001173">
    <property type="entry name" value="Glyco_trans_2-like"/>
</dbReference>